<protein>
    <recommendedName>
        <fullName evidence="6">Transmembrane protein</fullName>
    </recommendedName>
</protein>
<keyword evidence="5" id="KW-1185">Reference proteome</keyword>
<name>A0A423WCR3_CYTCH</name>
<organism evidence="4 5">
    <name type="scientific">Cytospora chrysosperma</name>
    <name type="common">Cytospora canker fungus</name>
    <name type="synonym">Sphaeria chrysosperma</name>
    <dbReference type="NCBI Taxonomy" id="252740"/>
    <lineage>
        <taxon>Eukaryota</taxon>
        <taxon>Fungi</taxon>
        <taxon>Dikarya</taxon>
        <taxon>Ascomycota</taxon>
        <taxon>Pezizomycotina</taxon>
        <taxon>Sordariomycetes</taxon>
        <taxon>Sordariomycetidae</taxon>
        <taxon>Diaporthales</taxon>
        <taxon>Cytosporaceae</taxon>
        <taxon>Cytospora</taxon>
    </lineage>
</organism>
<keyword evidence="3" id="KW-0472">Membrane</keyword>
<proteinExistence type="predicted"/>
<comment type="caution">
    <text evidence="4">The sequence shown here is derived from an EMBL/GenBank/DDBJ whole genome shotgun (WGS) entry which is preliminary data.</text>
</comment>
<keyword evidence="1" id="KW-0175">Coiled coil</keyword>
<reference evidence="4 5" key="1">
    <citation type="submission" date="2015-09" db="EMBL/GenBank/DDBJ databases">
        <title>Host preference determinants of Valsa canker pathogens revealed by comparative genomics.</title>
        <authorList>
            <person name="Yin Z."/>
            <person name="Huang L."/>
        </authorList>
    </citation>
    <scope>NUCLEOTIDE SEQUENCE [LARGE SCALE GENOMIC DNA]</scope>
    <source>
        <strain evidence="4 5">YSFL</strain>
    </source>
</reference>
<evidence type="ECO:0000256" key="1">
    <source>
        <dbReference type="SAM" id="Coils"/>
    </source>
</evidence>
<dbReference type="EMBL" id="LJZO01000007">
    <property type="protein sequence ID" value="ROW01201.1"/>
    <property type="molecule type" value="Genomic_DNA"/>
</dbReference>
<evidence type="ECO:0000256" key="3">
    <source>
        <dbReference type="SAM" id="Phobius"/>
    </source>
</evidence>
<dbReference type="OrthoDB" id="5215647at2759"/>
<evidence type="ECO:0000313" key="5">
    <source>
        <dbReference type="Proteomes" id="UP000284375"/>
    </source>
</evidence>
<feature type="region of interest" description="Disordered" evidence="2">
    <location>
        <begin position="1"/>
        <end position="27"/>
    </location>
</feature>
<dbReference type="Proteomes" id="UP000284375">
    <property type="component" value="Unassembled WGS sequence"/>
</dbReference>
<evidence type="ECO:0000256" key="2">
    <source>
        <dbReference type="SAM" id="MobiDB-lite"/>
    </source>
</evidence>
<keyword evidence="3" id="KW-0812">Transmembrane</keyword>
<accession>A0A423WCR3</accession>
<gene>
    <name evidence="4" type="ORF">VSDG_02718</name>
</gene>
<dbReference type="STRING" id="252740.A0A423WCR3"/>
<evidence type="ECO:0008006" key="6">
    <source>
        <dbReference type="Google" id="ProtNLM"/>
    </source>
</evidence>
<feature type="transmembrane region" description="Helical" evidence="3">
    <location>
        <begin position="162"/>
        <end position="181"/>
    </location>
</feature>
<feature type="coiled-coil region" evidence="1">
    <location>
        <begin position="190"/>
        <end position="217"/>
    </location>
</feature>
<dbReference type="AlphaFoldDB" id="A0A423WCR3"/>
<evidence type="ECO:0000313" key="4">
    <source>
        <dbReference type="EMBL" id="ROW01201.1"/>
    </source>
</evidence>
<sequence>MYYGGSLPKSQVPADAPSLAARHEQQSFTPRTVRVYSPQEVPANIKASLSSVEHGLGRLRSLQQRRCRPDEGGVEERLRAQAASVLGDVRALRGEVADVIREAERYRSRKWLLGGVIAVLNPAVKALWRRPRHGYAPPSSSTEYAFQKSKSLVWRILGSVRAGLGGLATITFFVFAILYVFQNEVSLRAARTMSKRLKRLSAKIERGNEELNEADMKLMNGWRWRVLLWDP</sequence>
<keyword evidence="3" id="KW-1133">Transmembrane helix</keyword>